<comment type="caution">
    <text evidence="10">Lacks conserved residue(s) required for the propagation of feature annotation.</text>
</comment>
<evidence type="ECO:0000256" key="5">
    <source>
        <dbReference type="ARBA" id="ARBA00022725"/>
    </source>
</evidence>
<keyword evidence="7 10" id="KW-0472">Membrane</keyword>
<dbReference type="GO" id="GO:0005886">
    <property type="term" value="C:plasma membrane"/>
    <property type="evidence" value="ECO:0000318"/>
    <property type="project" value="GO_Central"/>
</dbReference>
<name>D6X141_TRICA</name>
<dbReference type="GO" id="GO:0007165">
    <property type="term" value="P:signal transduction"/>
    <property type="evidence" value="ECO:0007669"/>
    <property type="project" value="UniProtKB-KW"/>
</dbReference>
<dbReference type="AlphaFoldDB" id="D6X141"/>
<dbReference type="GO" id="GO:0004984">
    <property type="term" value="F:olfactory receptor activity"/>
    <property type="evidence" value="ECO:0000318"/>
    <property type="project" value="GO_Central"/>
</dbReference>
<evidence type="ECO:0000313" key="12">
    <source>
        <dbReference type="Proteomes" id="UP000007266"/>
    </source>
</evidence>
<evidence type="ECO:0000313" key="11">
    <source>
        <dbReference type="EMBL" id="EFA10804.1"/>
    </source>
</evidence>
<gene>
    <name evidence="11" type="primary">AUGUSTUS-3.0.2_30453</name>
    <name evidence="11" type="ORF">TcasGA2_TC030453</name>
</gene>
<evidence type="ECO:0000256" key="1">
    <source>
        <dbReference type="ARBA" id="ARBA00004651"/>
    </source>
</evidence>
<feature type="transmembrane region" description="Helical" evidence="10">
    <location>
        <begin position="121"/>
        <end position="139"/>
    </location>
</feature>
<dbReference type="PANTHER" id="PTHR21137">
    <property type="entry name" value="ODORANT RECEPTOR"/>
    <property type="match status" value="1"/>
</dbReference>
<dbReference type="Pfam" id="PF02949">
    <property type="entry name" value="7tm_6"/>
    <property type="match status" value="1"/>
</dbReference>
<evidence type="ECO:0000256" key="2">
    <source>
        <dbReference type="ARBA" id="ARBA00022475"/>
    </source>
</evidence>
<evidence type="ECO:0000256" key="4">
    <source>
        <dbReference type="ARBA" id="ARBA00022692"/>
    </source>
</evidence>
<keyword evidence="12" id="KW-1185">Reference proteome</keyword>
<evidence type="ECO:0000256" key="3">
    <source>
        <dbReference type="ARBA" id="ARBA00022606"/>
    </source>
</evidence>
<dbReference type="PANTHER" id="PTHR21137:SF35">
    <property type="entry name" value="ODORANT RECEPTOR 19A-RELATED"/>
    <property type="match status" value="1"/>
</dbReference>
<dbReference type="GO" id="GO:0005549">
    <property type="term" value="F:odorant binding"/>
    <property type="evidence" value="ECO:0007669"/>
    <property type="project" value="InterPro"/>
</dbReference>
<evidence type="ECO:0000256" key="8">
    <source>
        <dbReference type="ARBA" id="ARBA00023170"/>
    </source>
</evidence>
<dbReference type="FunCoup" id="D6X141">
    <property type="interactions" value="54"/>
</dbReference>
<reference evidence="11 12" key="2">
    <citation type="journal article" date="2010" name="Nucleic Acids Res.">
        <title>BeetleBase in 2010: revisions to provide comprehensive genomic information for Tribolium castaneum.</title>
        <authorList>
            <person name="Kim H.S."/>
            <person name="Murphy T."/>
            <person name="Xia J."/>
            <person name="Caragea D."/>
            <person name="Park Y."/>
            <person name="Beeman R.W."/>
            <person name="Lorenzen M.D."/>
            <person name="Butcher S."/>
            <person name="Manak J.R."/>
            <person name="Brown S.J."/>
        </authorList>
    </citation>
    <scope>GENOME REANNOTATION</scope>
    <source>
        <strain evidence="11 12">Georgia GA2</strain>
    </source>
</reference>
<evidence type="ECO:0000256" key="9">
    <source>
        <dbReference type="ARBA" id="ARBA00023224"/>
    </source>
</evidence>
<evidence type="ECO:0000256" key="7">
    <source>
        <dbReference type="ARBA" id="ARBA00023136"/>
    </source>
</evidence>
<comment type="similarity">
    <text evidence="10">Belongs to the insect chemoreceptor superfamily. Heteromeric odorant receptor channel (TC 1.A.69) family.</text>
</comment>
<keyword evidence="2" id="KW-1003">Cell membrane</keyword>
<dbReference type="GO" id="GO:0050911">
    <property type="term" value="P:detection of chemical stimulus involved in sensory perception of smell"/>
    <property type="evidence" value="ECO:0000318"/>
    <property type="project" value="GO_Central"/>
</dbReference>
<sequence length="383" mass="43743">MNNQKIQISNMTRKVLRYSLLWPKTNEELNPGIEYQFSVLGFFLVTGVLVLCITIRFFITIKAVHEVDAEVLAILIASYGSYYMICAHLKNQHKVALLMRDLSVFNNFGKPPNFDKRNNQLNFVAKLLALYSFLATIFYNGEQLINKTECKRINKEKGLSDHYCGLLAPCWLPFEIDYFPVFHLILIYAFTSGYLLIKMAIHISYNAFEIVSNIVLRIEHLKAMILETFENRNKQVCHKKFLQCILYHIEILDFAARLDDSFFNSMFGHLALTGGICACLEKQIVSGVNVVAGTLHFIGWILALFIGCVAGQYLINASEILPSAIWTAKWYDADLELKKKVLFMLARSQKSLFIRAGPFGILCYPLFVTVLKTSYSILCMLTS</sequence>
<feature type="transmembrane region" description="Helical" evidence="10">
    <location>
        <begin position="39"/>
        <end position="59"/>
    </location>
</feature>
<dbReference type="Proteomes" id="UP000007266">
    <property type="component" value="Linkage group 9"/>
</dbReference>
<keyword evidence="8 10" id="KW-0675">Receptor</keyword>
<evidence type="ECO:0000256" key="6">
    <source>
        <dbReference type="ARBA" id="ARBA00022989"/>
    </source>
</evidence>
<dbReference type="InParanoid" id="D6X141"/>
<reference evidence="11 12" key="1">
    <citation type="journal article" date="2008" name="Nature">
        <title>The genome of the model beetle and pest Tribolium castaneum.</title>
        <authorList>
            <consortium name="Tribolium Genome Sequencing Consortium"/>
            <person name="Richards S."/>
            <person name="Gibbs R.A."/>
            <person name="Weinstock G.M."/>
            <person name="Brown S.J."/>
            <person name="Denell R."/>
            <person name="Beeman R.W."/>
            <person name="Gibbs R."/>
            <person name="Beeman R.W."/>
            <person name="Brown S.J."/>
            <person name="Bucher G."/>
            <person name="Friedrich M."/>
            <person name="Grimmelikhuijzen C.J."/>
            <person name="Klingler M."/>
            <person name="Lorenzen M."/>
            <person name="Richards S."/>
            <person name="Roth S."/>
            <person name="Schroder R."/>
            <person name="Tautz D."/>
            <person name="Zdobnov E.M."/>
            <person name="Muzny D."/>
            <person name="Gibbs R.A."/>
            <person name="Weinstock G.M."/>
            <person name="Attaway T."/>
            <person name="Bell S."/>
            <person name="Buhay C.J."/>
            <person name="Chandrabose M.N."/>
            <person name="Chavez D."/>
            <person name="Clerk-Blankenburg K.P."/>
            <person name="Cree A."/>
            <person name="Dao M."/>
            <person name="Davis C."/>
            <person name="Chacko J."/>
            <person name="Dinh H."/>
            <person name="Dugan-Rocha S."/>
            <person name="Fowler G."/>
            <person name="Garner T.T."/>
            <person name="Garnes J."/>
            <person name="Gnirke A."/>
            <person name="Hawes A."/>
            <person name="Hernandez J."/>
            <person name="Hines S."/>
            <person name="Holder M."/>
            <person name="Hume J."/>
            <person name="Jhangiani S.N."/>
            <person name="Joshi V."/>
            <person name="Khan Z.M."/>
            <person name="Jackson L."/>
            <person name="Kovar C."/>
            <person name="Kowis A."/>
            <person name="Lee S."/>
            <person name="Lewis L.R."/>
            <person name="Margolis J."/>
            <person name="Morgan M."/>
            <person name="Nazareth L.V."/>
            <person name="Nguyen N."/>
            <person name="Okwuonu G."/>
            <person name="Parker D."/>
            <person name="Richards S."/>
            <person name="Ruiz S.J."/>
            <person name="Santibanez J."/>
            <person name="Savard J."/>
            <person name="Scherer S.E."/>
            <person name="Schneider B."/>
            <person name="Sodergren E."/>
            <person name="Tautz D."/>
            <person name="Vattahil S."/>
            <person name="Villasana D."/>
            <person name="White C.S."/>
            <person name="Wright R."/>
            <person name="Park Y."/>
            <person name="Beeman R.W."/>
            <person name="Lord J."/>
            <person name="Oppert B."/>
            <person name="Lorenzen M."/>
            <person name="Brown S."/>
            <person name="Wang L."/>
            <person name="Savard J."/>
            <person name="Tautz D."/>
            <person name="Richards S."/>
            <person name="Weinstock G."/>
            <person name="Gibbs R.A."/>
            <person name="Liu Y."/>
            <person name="Worley K."/>
            <person name="Weinstock G."/>
            <person name="Elsik C.G."/>
            <person name="Reese J.T."/>
            <person name="Elhaik E."/>
            <person name="Landan G."/>
            <person name="Graur D."/>
            <person name="Arensburger P."/>
            <person name="Atkinson P."/>
            <person name="Beeman R.W."/>
            <person name="Beidler J."/>
            <person name="Brown S.J."/>
            <person name="Demuth J.P."/>
            <person name="Drury D.W."/>
            <person name="Du Y.Z."/>
            <person name="Fujiwara H."/>
            <person name="Lorenzen M."/>
            <person name="Maselli V."/>
            <person name="Osanai M."/>
            <person name="Park Y."/>
            <person name="Robertson H.M."/>
            <person name="Tu Z."/>
            <person name="Wang J.J."/>
            <person name="Wang S."/>
            <person name="Richards S."/>
            <person name="Song H."/>
            <person name="Zhang L."/>
            <person name="Sodergren E."/>
            <person name="Werner D."/>
            <person name="Stanke M."/>
            <person name="Morgenstern B."/>
            <person name="Solovyev V."/>
            <person name="Kosarev P."/>
            <person name="Brown G."/>
            <person name="Chen H.C."/>
            <person name="Ermolaeva O."/>
            <person name="Hlavina W."/>
            <person name="Kapustin Y."/>
            <person name="Kiryutin B."/>
            <person name="Kitts P."/>
            <person name="Maglott D."/>
            <person name="Pruitt K."/>
            <person name="Sapojnikov V."/>
            <person name="Souvorov A."/>
            <person name="Mackey A.J."/>
            <person name="Waterhouse R.M."/>
            <person name="Wyder S."/>
            <person name="Zdobnov E.M."/>
            <person name="Zdobnov E.M."/>
            <person name="Wyder S."/>
            <person name="Kriventseva E.V."/>
            <person name="Kadowaki T."/>
            <person name="Bork P."/>
            <person name="Aranda M."/>
            <person name="Bao R."/>
            <person name="Beermann A."/>
            <person name="Berns N."/>
            <person name="Bolognesi R."/>
            <person name="Bonneton F."/>
            <person name="Bopp D."/>
            <person name="Brown S.J."/>
            <person name="Bucher G."/>
            <person name="Butts T."/>
            <person name="Chaumot A."/>
            <person name="Denell R.E."/>
            <person name="Ferrier D.E."/>
            <person name="Friedrich M."/>
            <person name="Gordon C.M."/>
            <person name="Jindra M."/>
            <person name="Klingler M."/>
            <person name="Lan Q."/>
            <person name="Lattorff H.M."/>
            <person name="Laudet V."/>
            <person name="von Levetsow C."/>
            <person name="Liu Z."/>
            <person name="Lutz R."/>
            <person name="Lynch J.A."/>
            <person name="da Fonseca R.N."/>
            <person name="Posnien N."/>
            <person name="Reuter R."/>
            <person name="Roth S."/>
            <person name="Savard J."/>
            <person name="Schinko J.B."/>
            <person name="Schmitt C."/>
            <person name="Schoppmeier M."/>
            <person name="Schroder R."/>
            <person name="Shippy T.D."/>
            <person name="Simonnet F."/>
            <person name="Marques-Souza H."/>
            <person name="Tautz D."/>
            <person name="Tomoyasu Y."/>
            <person name="Trauner J."/>
            <person name="Van der Zee M."/>
            <person name="Vervoort M."/>
            <person name="Wittkopp N."/>
            <person name="Wimmer E.A."/>
            <person name="Yang X."/>
            <person name="Jones A.K."/>
            <person name="Sattelle D.B."/>
            <person name="Ebert P.R."/>
            <person name="Nelson D."/>
            <person name="Scott J.G."/>
            <person name="Beeman R.W."/>
            <person name="Muthukrishnan S."/>
            <person name="Kramer K.J."/>
            <person name="Arakane Y."/>
            <person name="Beeman R.W."/>
            <person name="Zhu Q."/>
            <person name="Hogenkamp D."/>
            <person name="Dixit R."/>
            <person name="Oppert B."/>
            <person name="Jiang H."/>
            <person name="Zou Z."/>
            <person name="Marshall J."/>
            <person name="Elpidina E."/>
            <person name="Vinokurov K."/>
            <person name="Oppert C."/>
            <person name="Zou Z."/>
            <person name="Evans J."/>
            <person name="Lu Z."/>
            <person name="Zhao P."/>
            <person name="Sumathipala N."/>
            <person name="Altincicek B."/>
            <person name="Vilcinskas A."/>
            <person name="Williams M."/>
            <person name="Hultmark D."/>
            <person name="Hetru C."/>
            <person name="Jiang H."/>
            <person name="Grimmelikhuijzen C.J."/>
            <person name="Hauser F."/>
            <person name="Cazzamali G."/>
            <person name="Williamson M."/>
            <person name="Park Y."/>
            <person name="Li B."/>
            <person name="Tanaka Y."/>
            <person name="Predel R."/>
            <person name="Neupert S."/>
            <person name="Schachtner J."/>
            <person name="Verleyen P."/>
            <person name="Raible F."/>
            <person name="Bork P."/>
            <person name="Friedrich M."/>
            <person name="Walden K.K."/>
            <person name="Robertson H.M."/>
            <person name="Angeli S."/>
            <person name="Foret S."/>
            <person name="Bucher G."/>
            <person name="Schuetz S."/>
            <person name="Maleszka R."/>
            <person name="Wimmer E.A."/>
            <person name="Beeman R.W."/>
            <person name="Lorenzen M."/>
            <person name="Tomoyasu Y."/>
            <person name="Miller S.C."/>
            <person name="Grossmann D."/>
            <person name="Bucher G."/>
        </authorList>
    </citation>
    <scope>NUCLEOTIDE SEQUENCE [LARGE SCALE GENOMIC DNA]</scope>
    <source>
        <strain evidence="11 12">Georgia GA2</strain>
    </source>
</reference>
<keyword evidence="5 10" id="KW-0552">Olfaction</keyword>
<keyword evidence="4 10" id="KW-0812">Transmembrane</keyword>
<keyword evidence="9 10" id="KW-0807">Transducer</keyword>
<proteinExistence type="inferred from homology"/>
<comment type="subcellular location">
    <subcellularLocation>
        <location evidence="1 10">Cell membrane</location>
        <topology evidence="1 10">Multi-pass membrane protein</topology>
    </subcellularLocation>
</comment>
<keyword evidence="3 10" id="KW-0716">Sensory transduction</keyword>
<keyword evidence="6 10" id="KW-1133">Transmembrane helix</keyword>
<feature type="transmembrane region" description="Helical" evidence="10">
    <location>
        <begin position="178"/>
        <end position="197"/>
    </location>
</feature>
<feature type="transmembrane region" description="Helical" evidence="10">
    <location>
        <begin position="352"/>
        <end position="371"/>
    </location>
</feature>
<accession>D6X141</accession>
<dbReference type="EMBL" id="KQ971367">
    <property type="protein sequence ID" value="EFA10804.1"/>
    <property type="molecule type" value="Genomic_DNA"/>
</dbReference>
<feature type="transmembrane region" description="Helical" evidence="10">
    <location>
        <begin position="71"/>
        <end position="89"/>
    </location>
</feature>
<dbReference type="HOGENOM" id="CLU_062908_0_0_1"/>
<dbReference type="InterPro" id="IPR004117">
    <property type="entry name" value="7tm6_olfct_rcpt"/>
</dbReference>
<protein>
    <recommendedName>
        <fullName evidence="10">Odorant receptor</fullName>
    </recommendedName>
</protein>
<organism evidence="11 12">
    <name type="scientific">Tribolium castaneum</name>
    <name type="common">Red flour beetle</name>
    <dbReference type="NCBI Taxonomy" id="7070"/>
    <lineage>
        <taxon>Eukaryota</taxon>
        <taxon>Metazoa</taxon>
        <taxon>Ecdysozoa</taxon>
        <taxon>Arthropoda</taxon>
        <taxon>Hexapoda</taxon>
        <taxon>Insecta</taxon>
        <taxon>Pterygota</taxon>
        <taxon>Neoptera</taxon>
        <taxon>Endopterygota</taxon>
        <taxon>Coleoptera</taxon>
        <taxon>Polyphaga</taxon>
        <taxon>Cucujiformia</taxon>
        <taxon>Tenebrionidae</taxon>
        <taxon>Tenebrionidae incertae sedis</taxon>
        <taxon>Tribolium</taxon>
    </lineage>
</organism>
<dbReference type="PhylomeDB" id="D6X141"/>
<feature type="transmembrane region" description="Helical" evidence="10">
    <location>
        <begin position="290"/>
        <end position="315"/>
    </location>
</feature>
<evidence type="ECO:0000256" key="10">
    <source>
        <dbReference type="RuleBase" id="RU351113"/>
    </source>
</evidence>